<comment type="caution">
    <text evidence="12">The sequence shown here is derived from an EMBL/GenBank/DDBJ whole genome shotgun (WGS) entry which is preliminary data.</text>
</comment>
<dbReference type="EC" id="3.4.23.36" evidence="9"/>
<comment type="function">
    <text evidence="9 10">This protein specifically catalyzes the removal of signal peptides from prolipoproteins.</text>
</comment>
<evidence type="ECO:0000256" key="7">
    <source>
        <dbReference type="ARBA" id="ARBA00022989"/>
    </source>
</evidence>
<accession>A0A9X4H2A6</accession>
<dbReference type="NCBIfam" id="TIGR00077">
    <property type="entry name" value="lspA"/>
    <property type="match status" value="1"/>
</dbReference>
<dbReference type="PRINTS" id="PR00781">
    <property type="entry name" value="LIPOSIGPTASE"/>
</dbReference>
<comment type="pathway">
    <text evidence="9">Protein modification; lipoprotein biosynthesis (signal peptide cleavage).</text>
</comment>
<dbReference type="InterPro" id="IPR001872">
    <property type="entry name" value="Peptidase_A8"/>
</dbReference>
<sequence>MFMFFVVIILTLLLDQVSKAMVQMLMYHGESITLVPHVFNLTYILNPGAAFGLLAYQTSLFVAVTVILTAGVLFGYKKLPMERYLLRYGLGLIVGGALGNLVDRLRYGFVVDFLDFRMWPVFNLADMAIVTGACLLVWDLLNGNDQRPKKERGI</sequence>
<evidence type="ECO:0000313" key="12">
    <source>
        <dbReference type="EMBL" id="MDF9408766.1"/>
    </source>
</evidence>
<evidence type="ECO:0000256" key="6">
    <source>
        <dbReference type="ARBA" id="ARBA00022801"/>
    </source>
</evidence>
<dbReference type="AlphaFoldDB" id="A0A9X4H2A6"/>
<evidence type="ECO:0000256" key="2">
    <source>
        <dbReference type="ARBA" id="ARBA00022475"/>
    </source>
</evidence>
<gene>
    <name evidence="9 12" type="primary">lspA</name>
    <name evidence="12" type="ORF">L7E55_10430</name>
</gene>
<evidence type="ECO:0000256" key="1">
    <source>
        <dbReference type="ARBA" id="ARBA00006139"/>
    </source>
</evidence>
<feature type="active site" evidence="9">
    <location>
        <position position="126"/>
    </location>
</feature>
<evidence type="ECO:0000256" key="11">
    <source>
        <dbReference type="RuleBase" id="RU004181"/>
    </source>
</evidence>
<feature type="active site" evidence="9">
    <location>
        <position position="112"/>
    </location>
</feature>
<proteinExistence type="inferred from homology"/>
<name>A0A9X4H2A6_9FIRM</name>
<keyword evidence="4 9" id="KW-0812">Transmembrane</keyword>
<dbReference type="Proteomes" id="UP001154312">
    <property type="component" value="Unassembled WGS sequence"/>
</dbReference>
<evidence type="ECO:0000313" key="13">
    <source>
        <dbReference type="Proteomes" id="UP001154312"/>
    </source>
</evidence>
<dbReference type="PANTHER" id="PTHR33695:SF1">
    <property type="entry name" value="LIPOPROTEIN SIGNAL PEPTIDASE"/>
    <property type="match status" value="1"/>
</dbReference>
<dbReference type="Pfam" id="PF01252">
    <property type="entry name" value="Peptidase_A8"/>
    <property type="match status" value="1"/>
</dbReference>
<keyword evidence="8 9" id="KW-0472">Membrane</keyword>
<evidence type="ECO:0000256" key="8">
    <source>
        <dbReference type="ARBA" id="ARBA00023136"/>
    </source>
</evidence>
<dbReference type="PROSITE" id="PS00855">
    <property type="entry name" value="SPASE_II"/>
    <property type="match status" value="1"/>
</dbReference>
<dbReference type="GO" id="GO:0006508">
    <property type="term" value="P:proteolysis"/>
    <property type="evidence" value="ECO:0007669"/>
    <property type="project" value="UniProtKB-KW"/>
</dbReference>
<organism evidence="12 13">
    <name type="scientific">Pelotomaculum isophthalicicum JI</name>
    <dbReference type="NCBI Taxonomy" id="947010"/>
    <lineage>
        <taxon>Bacteria</taxon>
        <taxon>Bacillati</taxon>
        <taxon>Bacillota</taxon>
        <taxon>Clostridia</taxon>
        <taxon>Eubacteriales</taxon>
        <taxon>Desulfotomaculaceae</taxon>
        <taxon>Pelotomaculum</taxon>
    </lineage>
</organism>
<evidence type="ECO:0000256" key="9">
    <source>
        <dbReference type="HAMAP-Rule" id="MF_00161"/>
    </source>
</evidence>
<dbReference type="PANTHER" id="PTHR33695">
    <property type="entry name" value="LIPOPROTEIN SIGNAL PEPTIDASE"/>
    <property type="match status" value="1"/>
</dbReference>
<keyword evidence="13" id="KW-1185">Reference proteome</keyword>
<evidence type="ECO:0000256" key="10">
    <source>
        <dbReference type="RuleBase" id="RU000594"/>
    </source>
</evidence>
<reference evidence="12" key="1">
    <citation type="submission" date="2022-02" db="EMBL/GenBank/DDBJ databases">
        <authorList>
            <person name="Leng L."/>
        </authorList>
    </citation>
    <scope>NUCLEOTIDE SEQUENCE</scope>
    <source>
        <strain evidence="12">JI</strain>
    </source>
</reference>
<comment type="catalytic activity">
    <reaction evidence="9 10">
        <text>Release of signal peptides from bacterial membrane prolipoproteins. Hydrolyzes -Xaa-Yaa-Zaa-|-(S,diacylglyceryl)Cys-, in which Xaa is hydrophobic (preferably Leu), and Yaa (Ala or Ser) and Zaa (Gly or Ala) have small, neutral side chains.</text>
        <dbReference type="EC" id="3.4.23.36"/>
    </reaction>
</comment>
<evidence type="ECO:0000256" key="3">
    <source>
        <dbReference type="ARBA" id="ARBA00022670"/>
    </source>
</evidence>
<comment type="similarity">
    <text evidence="1 9 11">Belongs to the peptidase A8 family.</text>
</comment>
<keyword evidence="3 9" id="KW-0645">Protease</keyword>
<keyword evidence="6 9" id="KW-0378">Hydrolase</keyword>
<comment type="caution">
    <text evidence="9">Lacks conserved residue(s) required for the propagation of feature annotation.</text>
</comment>
<dbReference type="EMBL" id="JAKOAV010000018">
    <property type="protein sequence ID" value="MDF9408766.1"/>
    <property type="molecule type" value="Genomic_DNA"/>
</dbReference>
<comment type="subcellular location">
    <subcellularLocation>
        <location evidence="9">Cell membrane</location>
        <topology evidence="9">Multi-pass membrane protein</topology>
    </subcellularLocation>
</comment>
<evidence type="ECO:0000256" key="5">
    <source>
        <dbReference type="ARBA" id="ARBA00022750"/>
    </source>
</evidence>
<keyword evidence="5 9" id="KW-0064">Aspartyl protease</keyword>
<dbReference type="HAMAP" id="MF_00161">
    <property type="entry name" value="LspA"/>
    <property type="match status" value="1"/>
</dbReference>
<evidence type="ECO:0000256" key="4">
    <source>
        <dbReference type="ARBA" id="ARBA00022692"/>
    </source>
</evidence>
<keyword evidence="2 9" id="KW-1003">Cell membrane</keyword>
<keyword evidence="7 9" id="KW-1133">Transmembrane helix</keyword>
<feature type="transmembrane region" description="Helical" evidence="9">
    <location>
        <begin position="43"/>
        <end position="73"/>
    </location>
</feature>
<feature type="transmembrane region" description="Helical" evidence="9">
    <location>
        <begin position="85"/>
        <end position="102"/>
    </location>
</feature>
<dbReference type="GO" id="GO:0005886">
    <property type="term" value="C:plasma membrane"/>
    <property type="evidence" value="ECO:0007669"/>
    <property type="project" value="UniProtKB-SubCell"/>
</dbReference>
<dbReference type="GO" id="GO:0004190">
    <property type="term" value="F:aspartic-type endopeptidase activity"/>
    <property type="evidence" value="ECO:0007669"/>
    <property type="project" value="UniProtKB-UniRule"/>
</dbReference>
<feature type="transmembrane region" description="Helical" evidence="9">
    <location>
        <begin position="122"/>
        <end position="141"/>
    </location>
</feature>
<protein>
    <recommendedName>
        <fullName evidence="9">Lipoprotein signal peptidase</fullName>
        <ecNumber evidence="9">3.4.23.36</ecNumber>
    </recommendedName>
    <alternativeName>
        <fullName evidence="9">Prolipoprotein signal peptidase</fullName>
    </alternativeName>
    <alternativeName>
        <fullName evidence="9">Signal peptidase II</fullName>
        <shortName evidence="9">SPase II</shortName>
    </alternativeName>
</protein>